<accession>A0A172QX04</accession>
<dbReference type="KEGG" id="ccjz:ccrud_02215"/>
<dbReference type="Gene3D" id="3.30.1390.10">
    <property type="match status" value="1"/>
</dbReference>
<dbReference type="GO" id="GO:0003735">
    <property type="term" value="F:structural constituent of ribosome"/>
    <property type="evidence" value="ECO:0007669"/>
    <property type="project" value="InterPro"/>
</dbReference>
<dbReference type="OrthoDB" id="3298842at2"/>
<dbReference type="EMBL" id="CP015622">
    <property type="protein sequence ID" value="ANE05239.1"/>
    <property type="molecule type" value="Genomic_DNA"/>
</dbReference>
<gene>
    <name evidence="2" type="ORF">ccrud_02215</name>
</gene>
<dbReference type="GO" id="GO:0005840">
    <property type="term" value="C:ribosome"/>
    <property type="evidence" value="ECO:0007669"/>
    <property type="project" value="UniProtKB-KW"/>
</dbReference>
<dbReference type="InterPro" id="IPR014719">
    <property type="entry name" value="Ribosomal_bL12_C/ClpS-like"/>
</dbReference>
<feature type="domain" description="Large ribosomal subunit protein bL12 C-terminal" evidence="1">
    <location>
        <begin position="61"/>
        <end position="87"/>
    </location>
</feature>
<dbReference type="InterPro" id="IPR013823">
    <property type="entry name" value="Ribosomal_bL12_C"/>
</dbReference>
<evidence type="ECO:0000313" key="3">
    <source>
        <dbReference type="Proteomes" id="UP000076929"/>
    </source>
</evidence>
<name>A0A172QX04_9CORY</name>
<evidence type="ECO:0000259" key="1">
    <source>
        <dbReference type="Pfam" id="PF00542"/>
    </source>
</evidence>
<dbReference type="RefSeq" id="WP_066569413.1">
    <property type="nucleotide sequence ID" value="NZ_CP015622.1"/>
</dbReference>
<protein>
    <submittedName>
        <fullName evidence="2">50S ribosomal protein L7/L12</fullName>
    </submittedName>
</protein>
<keyword evidence="3" id="KW-1185">Reference proteome</keyword>
<dbReference type="STRING" id="1652495.ccrud_02215"/>
<keyword evidence="2" id="KW-0689">Ribosomal protein</keyword>
<dbReference type="AlphaFoldDB" id="A0A172QX04"/>
<keyword evidence="2" id="KW-0687">Ribonucleoprotein</keyword>
<reference evidence="2 3" key="1">
    <citation type="submission" date="2016-05" db="EMBL/GenBank/DDBJ databases">
        <title>Complete genome sequence of Corynebacterium crudilactis, a new Corynebacterium species isolated from raw cow's milk.</title>
        <authorList>
            <person name="Christian R."/>
            <person name="Zimmermann J."/>
            <person name="Lipski A."/>
            <person name="Kalinowski J."/>
        </authorList>
    </citation>
    <scope>NUCLEOTIDE SEQUENCE [LARGE SCALE GENOMIC DNA]</scope>
    <source>
        <strain evidence="2 3">JZ16</strain>
    </source>
</reference>
<evidence type="ECO:0000313" key="2">
    <source>
        <dbReference type="EMBL" id="ANE05239.1"/>
    </source>
</evidence>
<proteinExistence type="predicted"/>
<dbReference type="GO" id="GO:0006412">
    <property type="term" value="P:translation"/>
    <property type="evidence" value="ECO:0007669"/>
    <property type="project" value="InterPro"/>
</dbReference>
<dbReference type="Proteomes" id="UP000076929">
    <property type="component" value="Chromosome"/>
</dbReference>
<sequence>MFGNNSAEINHLKVRVAALEQALAQQQDIIAKLAGGASIPASLIPKRTTLHPEVLALLQEGKKISAIKRHRELTGAGLKEAKEAVEAL</sequence>
<dbReference type="Pfam" id="PF00542">
    <property type="entry name" value="Ribosomal_L12"/>
    <property type="match status" value="1"/>
</dbReference>
<dbReference type="SUPFAM" id="SSF54736">
    <property type="entry name" value="ClpS-like"/>
    <property type="match status" value="1"/>
</dbReference>
<organism evidence="2 3">
    <name type="scientific">Corynebacterium crudilactis</name>
    <dbReference type="NCBI Taxonomy" id="1652495"/>
    <lineage>
        <taxon>Bacteria</taxon>
        <taxon>Bacillati</taxon>
        <taxon>Actinomycetota</taxon>
        <taxon>Actinomycetes</taxon>
        <taxon>Mycobacteriales</taxon>
        <taxon>Corynebacteriaceae</taxon>
        <taxon>Corynebacterium</taxon>
    </lineage>
</organism>